<keyword evidence="5" id="KW-0732">Signal</keyword>
<dbReference type="Pfam" id="PF00194">
    <property type="entry name" value="Carb_anhydrase"/>
    <property type="match status" value="1"/>
</dbReference>
<dbReference type="CDD" id="cd03124">
    <property type="entry name" value="alpha_CA_prokaryotic_like"/>
    <property type="match status" value="1"/>
</dbReference>
<evidence type="ECO:0000259" key="6">
    <source>
        <dbReference type="PROSITE" id="PS51144"/>
    </source>
</evidence>
<evidence type="ECO:0000256" key="3">
    <source>
        <dbReference type="ARBA" id="ARBA00006365"/>
    </source>
</evidence>
<dbReference type="SMART" id="SM01057">
    <property type="entry name" value="Carb_anhydrase"/>
    <property type="match status" value="1"/>
</dbReference>
<comment type="similarity">
    <text evidence="3">Belongs to the alpha-class carbonic anhydrase family.</text>
</comment>
<keyword evidence="7" id="KW-1185">Reference proteome</keyword>
<proteinExistence type="inferred from homology"/>
<feature type="chain" id="PRO_5010359874" evidence="5">
    <location>
        <begin position="25"/>
        <end position="298"/>
    </location>
</feature>
<protein>
    <submittedName>
        <fullName evidence="8">Alpha carbonic anhydrase 7-like</fullName>
    </submittedName>
</protein>
<name>A0A1S2YK76_CICAR</name>
<dbReference type="RefSeq" id="XP_004506040.1">
    <property type="nucleotide sequence ID" value="XM_004505983.3"/>
</dbReference>
<sequence length="298" mass="34107">MQIKMAKLAKLVSIFSLLTALVLLSSCPAISQELENQNEFSYDEDSEIGPQHWGDIKPEWSLCKYGERQSPIDLINKLVEIVSYLGPLQIRSKPSNAILKNRGHDIKLEFTENSNYLLIDGIQYALKQFHWHSPSEHTINGRRLDLELHMVHQTPSGQIAVIGVLYRIGKPDTLLSLLRKDLRAISGQTGEERVVGVINPKLVKLDRDEYYRYNGSLTTPACSQNITWTIIREVKSVSKKQIELLRVAVHDESDSNARPLQPLNDRLVQLNRPKRCQPLKFESTHDDQNMIRNLYDSE</sequence>
<dbReference type="PROSITE" id="PS51257">
    <property type="entry name" value="PROKAR_LIPOPROTEIN"/>
    <property type="match status" value="1"/>
</dbReference>
<dbReference type="GO" id="GO:0006730">
    <property type="term" value="P:one-carbon metabolic process"/>
    <property type="evidence" value="ECO:0007669"/>
    <property type="project" value="TreeGrafter"/>
</dbReference>
<dbReference type="Gene3D" id="3.10.200.10">
    <property type="entry name" value="Alpha carbonic anhydrase"/>
    <property type="match status" value="1"/>
</dbReference>
<evidence type="ECO:0000313" key="7">
    <source>
        <dbReference type="Proteomes" id="UP000087171"/>
    </source>
</evidence>
<evidence type="ECO:0000256" key="2">
    <source>
        <dbReference type="ARBA" id="ARBA00004470"/>
    </source>
</evidence>
<evidence type="ECO:0000256" key="1">
    <source>
        <dbReference type="ARBA" id="ARBA00002904"/>
    </source>
</evidence>
<comment type="catalytic activity">
    <reaction evidence="4">
        <text>hydrogencarbonate + H(+) = CO2 + H2O</text>
        <dbReference type="Rhea" id="RHEA:10748"/>
        <dbReference type="ChEBI" id="CHEBI:15377"/>
        <dbReference type="ChEBI" id="CHEBI:15378"/>
        <dbReference type="ChEBI" id="CHEBI:16526"/>
        <dbReference type="ChEBI" id="CHEBI:17544"/>
        <dbReference type="EC" id="4.2.1.1"/>
    </reaction>
</comment>
<dbReference type="OrthoDB" id="429145at2759"/>
<comment type="function">
    <text evidence="1">Reversible hydration of carbon dioxide.</text>
</comment>
<dbReference type="InterPro" id="IPR036398">
    <property type="entry name" value="CA_dom_sf"/>
</dbReference>
<dbReference type="GeneID" id="101501089"/>
<comment type="subcellular location">
    <subcellularLocation>
        <location evidence="2">Plastid</location>
        <location evidence="2">Chloroplast stroma</location>
    </subcellularLocation>
</comment>
<dbReference type="InterPro" id="IPR023561">
    <property type="entry name" value="Carbonic_anhydrase_a-class"/>
</dbReference>
<dbReference type="PROSITE" id="PS51144">
    <property type="entry name" value="ALPHA_CA_2"/>
    <property type="match status" value="1"/>
</dbReference>
<evidence type="ECO:0000313" key="8">
    <source>
        <dbReference type="RefSeq" id="XP_004506040.1"/>
    </source>
</evidence>
<dbReference type="GO" id="GO:0009570">
    <property type="term" value="C:chloroplast stroma"/>
    <property type="evidence" value="ECO:0007669"/>
    <property type="project" value="UniProtKB-SubCell"/>
</dbReference>
<dbReference type="STRING" id="3827.A0A1S2YK76"/>
<reference evidence="7" key="1">
    <citation type="journal article" date="2013" name="Nat. Biotechnol.">
        <title>Draft genome sequence of chickpea (Cicer arietinum) provides a resource for trait improvement.</title>
        <authorList>
            <person name="Varshney R.K."/>
            <person name="Song C."/>
            <person name="Saxena R.K."/>
            <person name="Azam S."/>
            <person name="Yu S."/>
            <person name="Sharpe A.G."/>
            <person name="Cannon S."/>
            <person name="Baek J."/>
            <person name="Rosen B.D."/>
            <person name="Tar'an B."/>
            <person name="Millan T."/>
            <person name="Zhang X."/>
            <person name="Ramsay L.D."/>
            <person name="Iwata A."/>
            <person name="Wang Y."/>
            <person name="Nelson W."/>
            <person name="Farmer A.D."/>
            <person name="Gaur P.M."/>
            <person name="Soderlund C."/>
            <person name="Penmetsa R.V."/>
            <person name="Xu C."/>
            <person name="Bharti A.K."/>
            <person name="He W."/>
            <person name="Winter P."/>
            <person name="Zhao S."/>
            <person name="Hane J.K."/>
            <person name="Carrasquilla-Garcia N."/>
            <person name="Condie J.A."/>
            <person name="Upadhyaya H.D."/>
            <person name="Luo M.C."/>
            <person name="Thudi M."/>
            <person name="Gowda C.L."/>
            <person name="Singh N.P."/>
            <person name="Lichtenzveig J."/>
            <person name="Gali K.K."/>
            <person name="Rubio J."/>
            <person name="Nadarajan N."/>
            <person name="Dolezel J."/>
            <person name="Bansal K.C."/>
            <person name="Xu X."/>
            <person name="Edwards D."/>
            <person name="Zhang G."/>
            <person name="Kahl G."/>
            <person name="Gil J."/>
            <person name="Singh K.B."/>
            <person name="Datta S.K."/>
            <person name="Jackson S.A."/>
            <person name="Wang J."/>
            <person name="Cook D.R."/>
        </authorList>
    </citation>
    <scope>NUCLEOTIDE SEQUENCE [LARGE SCALE GENOMIC DNA]</scope>
    <source>
        <strain evidence="7">cv. CDC Frontier</strain>
    </source>
</reference>
<dbReference type="InterPro" id="IPR041891">
    <property type="entry name" value="Alpha_CA_prokaryot-like"/>
</dbReference>
<accession>A0A1S2YK76</accession>
<gene>
    <name evidence="8" type="primary">LOC101501089</name>
</gene>
<dbReference type="PANTHER" id="PTHR18952">
    <property type="entry name" value="CARBONIC ANHYDRASE"/>
    <property type="match status" value="1"/>
</dbReference>
<dbReference type="KEGG" id="cam:101501089"/>
<dbReference type="AlphaFoldDB" id="A0A1S2YK76"/>
<organism evidence="7 8">
    <name type="scientific">Cicer arietinum</name>
    <name type="common">Chickpea</name>
    <name type="synonym">Garbanzo</name>
    <dbReference type="NCBI Taxonomy" id="3827"/>
    <lineage>
        <taxon>Eukaryota</taxon>
        <taxon>Viridiplantae</taxon>
        <taxon>Streptophyta</taxon>
        <taxon>Embryophyta</taxon>
        <taxon>Tracheophyta</taxon>
        <taxon>Spermatophyta</taxon>
        <taxon>Magnoliopsida</taxon>
        <taxon>eudicotyledons</taxon>
        <taxon>Gunneridae</taxon>
        <taxon>Pentapetalae</taxon>
        <taxon>rosids</taxon>
        <taxon>fabids</taxon>
        <taxon>Fabales</taxon>
        <taxon>Fabaceae</taxon>
        <taxon>Papilionoideae</taxon>
        <taxon>50 kb inversion clade</taxon>
        <taxon>NPAAA clade</taxon>
        <taxon>Hologalegina</taxon>
        <taxon>IRL clade</taxon>
        <taxon>Cicereae</taxon>
        <taxon>Cicer</taxon>
    </lineage>
</organism>
<dbReference type="PaxDb" id="3827-XP_004506040.1"/>
<dbReference type="GO" id="GO:0008270">
    <property type="term" value="F:zinc ion binding"/>
    <property type="evidence" value="ECO:0007669"/>
    <property type="project" value="InterPro"/>
</dbReference>
<dbReference type="GO" id="GO:0004089">
    <property type="term" value="F:carbonate dehydratase activity"/>
    <property type="evidence" value="ECO:0007669"/>
    <property type="project" value="UniProtKB-EC"/>
</dbReference>
<evidence type="ECO:0000256" key="5">
    <source>
        <dbReference type="SAM" id="SignalP"/>
    </source>
</evidence>
<feature type="domain" description="Alpha-carbonic anhydrase" evidence="6">
    <location>
        <begin position="38"/>
        <end position="272"/>
    </location>
</feature>
<dbReference type="PANTHER" id="PTHR18952:SF208">
    <property type="entry name" value="CARBONIC ANHYDRASE XA-RELATED"/>
    <property type="match status" value="1"/>
</dbReference>
<feature type="signal peptide" evidence="5">
    <location>
        <begin position="1"/>
        <end position="24"/>
    </location>
</feature>
<evidence type="ECO:0000256" key="4">
    <source>
        <dbReference type="ARBA" id="ARBA00048348"/>
    </source>
</evidence>
<dbReference type="SUPFAM" id="SSF51069">
    <property type="entry name" value="Carbonic anhydrase"/>
    <property type="match status" value="1"/>
</dbReference>
<dbReference type="eggNOG" id="KOG0382">
    <property type="taxonomic scope" value="Eukaryota"/>
</dbReference>
<dbReference type="InterPro" id="IPR001148">
    <property type="entry name" value="CA_dom"/>
</dbReference>
<reference evidence="8" key="2">
    <citation type="submission" date="2025-08" db="UniProtKB">
        <authorList>
            <consortium name="RefSeq"/>
        </authorList>
    </citation>
    <scope>IDENTIFICATION</scope>
    <source>
        <tissue evidence="8">Etiolated seedlings</tissue>
    </source>
</reference>
<dbReference type="Proteomes" id="UP000087171">
    <property type="component" value="Chromosome Ca6"/>
</dbReference>